<dbReference type="EC" id="2.1.1.133" evidence="9"/>
<gene>
    <name evidence="8" type="primary">cbiF</name>
    <name evidence="9" type="synonym">cobM</name>
    <name evidence="9" type="ORF">EAI93_01000</name>
    <name evidence="8" type="ORF">ERS852456_01508</name>
</gene>
<sequence length="263" mass="28565">MVTFVGAGPGAKDLITVRGQRLLEEADIVIYAGSLVNPKLLYGCKETCAVYNSAKMTLEEVLEVIKEGETQRKNIVRLHTGDPCLYGAIKEQMDELERLGIGYEVCPGVSSFCAAAAALDAEYTLPGISQSVVITRMAGRTPVPEKESIRSFAAHGTTMVIFLSTGMLKELSEELISGGYEQDTPAAIVYKASWPEEKVLNCTVKTLAQTAKEAGVTKTALIVVGRVLDGKYERSKLYDPTFTTEFRKASSHVGKAEKENTKE</sequence>
<reference evidence="8 10" key="1">
    <citation type="submission" date="2015-09" db="EMBL/GenBank/DDBJ databases">
        <authorList>
            <consortium name="Pathogen Informatics"/>
        </authorList>
    </citation>
    <scope>NUCLEOTIDE SEQUENCE [LARGE SCALE GENOMIC DNA]</scope>
    <source>
        <strain evidence="8 10">2789STDY5834841</strain>
    </source>
</reference>
<proteinExistence type="inferred from homology"/>
<evidence type="ECO:0000313" key="10">
    <source>
        <dbReference type="Proteomes" id="UP000095787"/>
    </source>
</evidence>
<dbReference type="Gene3D" id="3.30.950.10">
    <property type="entry name" value="Methyltransferase, Cobalt-precorrin-4 Transmethylase, Domain 2"/>
    <property type="match status" value="1"/>
</dbReference>
<dbReference type="Pfam" id="PF00590">
    <property type="entry name" value="TP_methylase"/>
    <property type="match status" value="1"/>
</dbReference>
<reference evidence="9 11" key="2">
    <citation type="journal article" date="2019" name="Science, e1252229">
        <title>Invertible promoters mediate bacterial phase variation, antibiotic resistance, and host adaptation in the gut.</title>
        <authorList>
            <person name="Jiang X."/>
            <person name="Hall A.B."/>
            <person name="Arthur T.D."/>
            <person name="Plichta D.R."/>
            <person name="Covington C.T."/>
            <person name="Poyet M."/>
            <person name="Crothers J."/>
            <person name="Moses P.L."/>
            <person name="Tolonen A.C."/>
            <person name="Vlamakis H."/>
            <person name="Alm E.J."/>
            <person name="Xavier R.J."/>
        </authorList>
    </citation>
    <scope>NUCLEOTIDE SEQUENCE [LARGE SCALE GENOMIC DNA]</scope>
    <source>
        <strain evidence="9">Aa_0143</strain>
        <strain evidence="11">aa_0143</strain>
    </source>
</reference>
<dbReference type="GO" id="GO:0032259">
    <property type="term" value="P:methylation"/>
    <property type="evidence" value="ECO:0007669"/>
    <property type="project" value="UniProtKB-KW"/>
</dbReference>
<dbReference type="InterPro" id="IPR003043">
    <property type="entry name" value="Uropor_MeTrfase_CS"/>
</dbReference>
<evidence type="ECO:0000313" key="11">
    <source>
        <dbReference type="Proteomes" id="UP000292665"/>
    </source>
</evidence>
<dbReference type="InterPro" id="IPR014776">
    <property type="entry name" value="4pyrrole_Mease_sub2"/>
</dbReference>
<dbReference type="GO" id="GO:0046026">
    <property type="term" value="F:precorrin-4 C11-methyltransferase activity"/>
    <property type="evidence" value="ECO:0007669"/>
    <property type="project" value="UniProtKB-EC"/>
</dbReference>
<keyword evidence="3" id="KW-0169">Cobalamin biosynthesis</keyword>
<evidence type="ECO:0000259" key="7">
    <source>
        <dbReference type="Pfam" id="PF00590"/>
    </source>
</evidence>
<dbReference type="Proteomes" id="UP000292665">
    <property type="component" value="Unassembled WGS sequence"/>
</dbReference>
<dbReference type="InterPro" id="IPR006362">
    <property type="entry name" value="Cbl_synth_CobM/CibF"/>
</dbReference>
<evidence type="ECO:0000256" key="1">
    <source>
        <dbReference type="ARBA" id="ARBA00004953"/>
    </source>
</evidence>
<evidence type="ECO:0000256" key="5">
    <source>
        <dbReference type="ARBA" id="ARBA00022679"/>
    </source>
</evidence>
<keyword evidence="4 8" id="KW-0489">Methyltransferase</keyword>
<comment type="similarity">
    <text evidence="2">Belongs to the precorrin methyltransferase family.</text>
</comment>
<dbReference type="GeneID" id="97329203"/>
<evidence type="ECO:0000256" key="2">
    <source>
        <dbReference type="ARBA" id="ARBA00005879"/>
    </source>
</evidence>
<dbReference type="InterPro" id="IPR000878">
    <property type="entry name" value="4pyrrol_Mease"/>
</dbReference>
<protein>
    <submittedName>
        <fullName evidence="8 9">Precorrin-4 C(11)-methyltransferase</fullName>
        <ecNumber evidence="8">2.1.1.-</ecNumber>
        <ecNumber evidence="9">2.1.1.133</ecNumber>
    </submittedName>
</protein>
<name>A0A174BYG1_9FIRM</name>
<dbReference type="EC" id="2.1.1.-" evidence="8"/>
<dbReference type="InterPro" id="IPR035996">
    <property type="entry name" value="4pyrrol_Methylase_sf"/>
</dbReference>
<dbReference type="PANTHER" id="PTHR45790:SF4">
    <property type="entry name" value="COBALT-PRECORRIN-4 C(11)-METHYLTRANSFERASE"/>
    <property type="match status" value="1"/>
</dbReference>
<accession>A0A174BYG1</accession>
<evidence type="ECO:0000313" key="8">
    <source>
        <dbReference type="EMBL" id="CUO06152.1"/>
    </source>
</evidence>
<dbReference type="EMBL" id="CYZO01000017">
    <property type="protein sequence ID" value="CUO06152.1"/>
    <property type="molecule type" value="Genomic_DNA"/>
</dbReference>
<keyword evidence="6" id="KW-0949">S-adenosyl-L-methionine</keyword>
<dbReference type="NCBIfam" id="TIGR01465">
    <property type="entry name" value="cobM_cbiF"/>
    <property type="match status" value="1"/>
</dbReference>
<dbReference type="SUPFAM" id="SSF53790">
    <property type="entry name" value="Tetrapyrrole methylase"/>
    <property type="match status" value="1"/>
</dbReference>
<dbReference type="InterPro" id="IPR014777">
    <property type="entry name" value="4pyrrole_Mease_sub1"/>
</dbReference>
<dbReference type="UniPathway" id="UPA00148"/>
<dbReference type="InterPro" id="IPR050161">
    <property type="entry name" value="Siro_Cobalamin_biosynth"/>
</dbReference>
<dbReference type="AlphaFoldDB" id="A0A174BYG1"/>
<evidence type="ECO:0000256" key="3">
    <source>
        <dbReference type="ARBA" id="ARBA00022573"/>
    </source>
</evidence>
<dbReference type="GO" id="GO:0009236">
    <property type="term" value="P:cobalamin biosynthetic process"/>
    <property type="evidence" value="ECO:0007669"/>
    <property type="project" value="UniProtKB-UniPathway"/>
</dbReference>
<dbReference type="RefSeq" id="WP_004845497.1">
    <property type="nucleotide sequence ID" value="NZ_AP028249.1"/>
</dbReference>
<comment type="pathway">
    <text evidence="1">Cofactor biosynthesis; adenosylcobalamin biosynthesis.</text>
</comment>
<dbReference type="EMBL" id="RCYR01000001">
    <property type="protein sequence ID" value="RYS82314.1"/>
    <property type="molecule type" value="Genomic_DNA"/>
</dbReference>
<organism evidence="8 10">
    <name type="scientific">[Ruminococcus] torques</name>
    <dbReference type="NCBI Taxonomy" id="33039"/>
    <lineage>
        <taxon>Bacteria</taxon>
        <taxon>Bacillati</taxon>
        <taxon>Bacillota</taxon>
        <taxon>Clostridia</taxon>
        <taxon>Lachnospirales</taxon>
        <taxon>Lachnospiraceae</taxon>
        <taxon>Mediterraneibacter</taxon>
    </lineage>
</organism>
<dbReference type="PANTHER" id="PTHR45790">
    <property type="entry name" value="SIROHEME SYNTHASE-RELATED"/>
    <property type="match status" value="1"/>
</dbReference>
<evidence type="ECO:0000256" key="4">
    <source>
        <dbReference type="ARBA" id="ARBA00022603"/>
    </source>
</evidence>
<dbReference type="PROSITE" id="PS00839">
    <property type="entry name" value="SUMT_1"/>
    <property type="match status" value="1"/>
</dbReference>
<keyword evidence="5 8" id="KW-0808">Transferase</keyword>
<evidence type="ECO:0000313" key="9">
    <source>
        <dbReference type="EMBL" id="RYS82314.1"/>
    </source>
</evidence>
<feature type="domain" description="Tetrapyrrole methylase" evidence="7">
    <location>
        <begin position="1"/>
        <end position="207"/>
    </location>
</feature>
<evidence type="ECO:0000256" key="6">
    <source>
        <dbReference type="ARBA" id="ARBA00022691"/>
    </source>
</evidence>
<dbReference type="CDD" id="cd11641">
    <property type="entry name" value="Precorrin-4_C11-MT"/>
    <property type="match status" value="1"/>
</dbReference>
<dbReference type="Proteomes" id="UP000095787">
    <property type="component" value="Unassembled WGS sequence"/>
</dbReference>
<dbReference type="Gene3D" id="3.40.1010.10">
    <property type="entry name" value="Cobalt-precorrin-4 Transmethylase, Domain 1"/>
    <property type="match status" value="1"/>
</dbReference>